<keyword evidence="4" id="KW-0862">Zinc</keyword>
<keyword evidence="3 6" id="KW-0863">Zinc-finger</keyword>
<feature type="domain" description="C2H2-type" evidence="7">
    <location>
        <begin position="169"/>
        <end position="189"/>
    </location>
</feature>
<comment type="caution">
    <text evidence="8">The sequence shown here is derived from an EMBL/GenBank/DDBJ whole genome shotgun (WGS) entry which is preliminary data.</text>
</comment>
<gene>
    <name evidence="8" type="ORF">MNOR_LOCUS1635</name>
</gene>
<dbReference type="EMBL" id="CAXKWB010000444">
    <property type="protein sequence ID" value="CAL4060880.1"/>
    <property type="molecule type" value="Genomic_DNA"/>
</dbReference>
<accession>A0AAV2PPR0</accession>
<evidence type="ECO:0000256" key="3">
    <source>
        <dbReference type="ARBA" id="ARBA00022771"/>
    </source>
</evidence>
<dbReference type="InterPro" id="IPR050758">
    <property type="entry name" value="Znf_C2H2-type"/>
</dbReference>
<dbReference type="GO" id="GO:0006355">
    <property type="term" value="P:regulation of DNA-templated transcription"/>
    <property type="evidence" value="ECO:0007669"/>
    <property type="project" value="UniProtKB-ARBA"/>
</dbReference>
<organism evidence="8 9">
    <name type="scientific">Meganyctiphanes norvegica</name>
    <name type="common">Northern krill</name>
    <name type="synonym">Thysanopoda norvegica</name>
    <dbReference type="NCBI Taxonomy" id="48144"/>
    <lineage>
        <taxon>Eukaryota</taxon>
        <taxon>Metazoa</taxon>
        <taxon>Ecdysozoa</taxon>
        <taxon>Arthropoda</taxon>
        <taxon>Crustacea</taxon>
        <taxon>Multicrustacea</taxon>
        <taxon>Malacostraca</taxon>
        <taxon>Eumalacostraca</taxon>
        <taxon>Eucarida</taxon>
        <taxon>Euphausiacea</taxon>
        <taxon>Euphausiidae</taxon>
        <taxon>Meganyctiphanes</taxon>
    </lineage>
</organism>
<evidence type="ECO:0000256" key="1">
    <source>
        <dbReference type="ARBA" id="ARBA00022723"/>
    </source>
</evidence>
<dbReference type="Proteomes" id="UP001497623">
    <property type="component" value="Unassembled WGS sequence"/>
</dbReference>
<name>A0AAV2PPR0_MEGNR</name>
<dbReference type="InterPro" id="IPR013087">
    <property type="entry name" value="Znf_C2H2_type"/>
</dbReference>
<feature type="domain" description="C2H2-type" evidence="7">
    <location>
        <begin position="141"/>
        <end position="168"/>
    </location>
</feature>
<dbReference type="PROSITE" id="PS00028">
    <property type="entry name" value="ZINC_FINGER_C2H2_1"/>
    <property type="match status" value="1"/>
</dbReference>
<dbReference type="PANTHER" id="PTHR23234:SF10">
    <property type="entry name" value="RIKEN CDNA 6720489N17 GENE-RELATED"/>
    <property type="match status" value="1"/>
</dbReference>
<keyword evidence="5" id="KW-0238">DNA-binding</keyword>
<dbReference type="FunFam" id="3.30.160.60:FF:002343">
    <property type="entry name" value="Zinc finger protein 33A"/>
    <property type="match status" value="1"/>
</dbReference>
<dbReference type="SMART" id="SM00355">
    <property type="entry name" value="ZnF_C2H2"/>
    <property type="match status" value="2"/>
</dbReference>
<evidence type="ECO:0000256" key="5">
    <source>
        <dbReference type="ARBA" id="ARBA00023125"/>
    </source>
</evidence>
<keyword evidence="2" id="KW-0677">Repeat</keyword>
<protein>
    <recommendedName>
        <fullName evidence="7">C2H2-type domain-containing protein</fullName>
    </recommendedName>
</protein>
<evidence type="ECO:0000256" key="2">
    <source>
        <dbReference type="ARBA" id="ARBA00022737"/>
    </source>
</evidence>
<dbReference type="PROSITE" id="PS50157">
    <property type="entry name" value="ZINC_FINGER_C2H2_2"/>
    <property type="match status" value="3"/>
</dbReference>
<dbReference type="GO" id="GO:0008270">
    <property type="term" value="F:zinc ion binding"/>
    <property type="evidence" value="ECO:0007669"/>
    <property type="project" value="UniProtKB-KW"/>
</dbReference>
<dbReference type="Gene3D" id="3.30.160.60">
    <property type="entry name" value="Classic Zinc Finger"/>
    <property type="match status" value="2"/>
</dbReference>
<evidence type="ECO:0000313" key="8">
    <source>
        <dbReference type="EMBL" id="CAL4060880.1"/>
    </source>
</evidence>
<feature type="non-terminal residue" evidence="8">
    <location>
        <position position="189"/>
    </location>
</feature>
<keyword evidence="9" id="KW-1185">Reference proteome</keyword>
<reference evidence="8 9" key="1">
    <citation type="submission" date="2024-05" db="EMBL/GenBank/DDBJ databases">
        <authorList>
            <person name="Wallberg A."/>
        </authorList>
    </citation>
    <scope>NUCLEOTIDE SEQUENCE [LARGE SCALE GENOMIC DNA]</scope>
</reference>
<dbReference type="Pfam" id="PF00096">
    <property type="entry name" value="zf-C2H2"/>
    <property type="match status" value="1"/>
</dbReference>
<evidence type="ECO:0000256" key="4">
    <source>
        <dbReference type="ARBA" id="ARBA00022833"/>
    </source>
</evidence>
<evidence type="ECO:0000256" key="6">
    <source>
        <dbReference type="PROSITE-ProRule" id="PRU00042"/>
    </source>
</evidence>
<dbReference type="PANTHER" id="PTHR23234">
    <property type="entry name" value="ZNF44 PROTEIN"/>
    <property type="match status" value="1"/>
</dbReference>
<dbReference type="FunFam" id="3.30.160.60:FF:000176">
    <property type="entry name" value="zinc finger protein 70"/>
    <property type="match status" value="1"/>
</dbReference>
<dbReference type="InterPro" id="IPR036236">
    <property type="entry name" value="Znf_C2H2_sf"/>
</dbReference>
<sequence length="189" mass="22307">MDESVVKEEFATKFSQGIHFYNNANVNKDVEMKHYIKNSNKQDEIYYSQDVLQKPAYENIEVKIKEEIEEINEPIKLQAVETKLKEEIEINEEPIYFKHASYLVNTGLAHTGYQDSQCDKAFIHDKIVLERLKTHTGEKAYECIQCDKTFSKKVFLINHNRTHTGEKPYQCIQCDKAFSQHTYIIRHIR</sequence>
<dbReference type="GO" id="GO:0003677">
    <property type="term" value="F:DNA binding"/>
    <property type="evidence" value="ECO:0007669"/>
    <property type="project" value="UniProtKB-KW"/>
</dbReference>
<evidence type="ECO:0000259" key="7">
    <source>
        <dbReference type="PROSITE" id="PS50157"/>
    </source>
</evidence>
<proteinExistence type="predicted"/>
<dbReference type="AlphaFoldDB" id="A0AAV2PPR0"/>
<feature type="domain" description="C2H2-type" evidence="7">
    <location>
        <begin position="113"/>
        <end position="140"/>
    </location>
</feature>
<keyword evidence="1" id="KW-0479">Metal-binding</keyword>
<evidence type="ECO:0000313" key="9">
    <source>
        <dbReference type="Proteomes" id="UP001497623"/>
    </source>
</evidence>
<dbReference type="SUPFAM" id="SSF57667">
    <property type="entry name" value="beta-beta-alpha zinc fingers"/>
    <property type="match status" value="2"/>
</dbReference>